<dbReference type="InterPro" id="IPR013098">
    <property type="entry name" value="Ig_I-set"/>
</dbReference>
<evidence type="ECO:0000256" key="5">
    <source>
        <dbReference type="ARBA" id="ARBA00023136"/>
    </source>
</evidence>
<dbReference type="FunFam" id="2.60.40.10:FF:000032">
    <property type="entry name" value="palladin isoform X1"/>
    <property type="match status" value="1"/>
</dbReference>
<dbReference type="InterPro" id="IPR003599">
    <property type="entry name" value="Ig_sub"/>
</dbReference>
<feature type="domain" description="Ig-like" evidence="10">
    <location>
        <begin position="142"/>
        <end position="226"/>
    </location>
</feature>
<evidence type="ECO:0000256" key="2">
    <source>
        <dbReference type="ARBA" id="ARBA00022475"/>
    </source>
</evidence>
<keyword evidence="2" id="KW-1003">Cell membrane</keyword>
<comment type="subcellular location">
    <subcellularLocation>
        <location evidence="1">Cell membrane</location>
    </subcellularLocation>
</comment>
<keyword evidence="7" id="KW-0325">Glycoprotein</keyword>
<keyword evidence="3 9" id="KW-0732">Signal</keyword>
<feature type="signal peptide" evidence="9">
    <location>
        <begin position="1"/>
        <end position="28"/>
    </location>
</feature>
<dbReference type="InterPro" id="IPR003598">
    <property type="entry name" value="Ig_sub2"/>
</dbReference>
<keyword evidence="6" id="KW-1015">Disulfide bond</keyword>
<dbReference type="InterPro" id="IPR036179">
    <property type="entry name" value="Ig-like_dom_sf"/>
</dbReference>
<dbReference type="FunFam" id="2.60.40.10:FF:000328">
    <property type="entry name" value="CLUMA_CG000981, isoform A"/>
    <property type="match status" value="1"/>
</dbReference>
<dbReference type="SMART" id="SM00408">
    <property type="entry name" value="IGc2"/>
    <property type="match status" value="3"/>
</dbReference>
<evidence type="ECO:0000256" key="7">
    <source>
        <dbReference type="ARBA" id="ARBA00023180"/>
    </source>
</evidence>
<evidence type="ECO:0000259" key="10">
    <source>
        <dbReference type="PROSITE" id="PS50835"/>
    </source>
</evidence>
<dbReference type="PANTHER" id="PTHR12231:SF220">
    <property type="entry name" value="LACHESIN"/>
    <property type="match status" value="1"/>
</dbReference>
<evidence type="ECO:0000256" key="3">
    <source>
        <dbReference type="ARBA" id="ARBA00022729"/>
    </source>
</evidence>
<dbReference type="GO" id="GO:0005886">
    <property type="term" value="C:plasma membrane"/>
    <property type="evidence" value="ECO:0007669"/>
    <property type="project" value="UniProtKB-SubCell"/>
</dbReference>
<dbReference type="Pfam" id="PF13927">
    <property type="entry name" value="Ig_3"/>
    <property type="match status" value="2"/>
</dbReference>
<comment type="caution">
    <text evidence="11">The sequence shown here is derived from an EMBL/GenBank/DDBJ whole genome shotgun (WGS) entry which is preliminary data.</text>
</comment>
<proteinExistence type="predicted"/>
<evidence type="ECO:0000313" key="12">
    <source>
        <dbReference type="Proteomes" id="UP001627154"/>
    </source>
</evidence>
<dbReference type="SUPFAM" id="SSF48726">
    <property type="entry name" value="Immunoglobulin"/>
    <property type="match status" value="3"/>
</dbReference>
<dbReference type="InterPro" id="IPR007110">
    <property type="entry name" value="Ig-like_dom"/>
</dbReference>
<name>A0ABD2WRY8_9HYME</name>
<dbReference type="InterPro" id="IPR013783">
    <property type="entry name" value="Ig-like_fold"/>
</dbReference>
<dbReference type="Pfam" id="PF07679">
    <property type="entry name" value="I-set"/>
    <property type="match status" value="1"/>
</dbReference>
<evidence type="ECO:0000256" key="8">
    <source>
        <dbReference type="ARBA" id="ARBA00023319"/>
    </source>
</evidence>
<keyword evidence="12" id="KW-1185">Reference proteome</keyword>
<protein>
    <recommendedName>
        <fullName evidence="10">Ig-like domain-containing protein</fullName>
    </recommendedName>
</protein>
<dbReference type="AlphaFoldDB" id="A0ABD2WRY8"/>
<gene>
    <name evidence="11" type="ORF">TKK_010400</name>
</gene>
<keyword evidence="5" id="KW-0472">Membrane</keyword>
<evidence type="ECO:0000256" key="6">
    <source>
        <dbReference type="ARBA" id="ARBA00023157"/>
    </source>
</evidence>
<evidence type="ECO:0000256" key="9">
    <source>
        <dbReference type="SAM" id="SignalP"/>
    </source>
</evidence>
<sequence>MIMGPTKISYVVASILVGIIVLVTLVSGQEPTITVSEDQIKEIGEEAVFNCTVENLSPEWSIVWMMFGKDNRGDSTPVVLNDRLVLTDNRMTLVSSNQSSTYTASIKIKDLQESDTGFYSCRALKKAHEKVSADIELQIRRPATIKSTAVFANVTEGSLVELKCEADGYPVPQITWKRHDDLLFPSGGAIYRGNVMRIDNVHRDDRGVYYCTATNGVGPVATYNITLVVSFAPNVMAVRPRVGQTIGEAIDLECQIEAHPAPNVTWFKDNVELKKEKSHSREDVFVDSLKRYSVTQSDFGIYVCRAENSLGKSETKIELFEAGVPKCYESSCR</sequence>
<feature type="domain" description="Ig-like" evidence="10">
    <location>
        <begin position="233"/>
        <end position="318"/>
    </location>
</feature>
<reference evidence="11 12" key="1">
    <citation type="journal article" date="2024" name="bioRxiv">
        <title>A reference genome for Trichogramma kaykai: A tiny desert-dwelling parasitoid wasp with competing sex-ratio distorters.</title>
        <authorList>
            <person name="Culotta J."/>
            <person name="Lindsey A.R."/>
        </authorList>
    </citation>
    <scope>NUCLEOTIDE SEQUENCE [LARGE SCALE GENOMIC DNA]</scope>
    <source>
        <strain evidence="11 12">KSX58</strain>
    </source>
</reference>
<dbReference type="InterPro" id="IPR051170">
    <property type="entry name" value="Neural/epithelial_adhesion"/>
</dbReference>
<dbReference type="PANTHER" id="PTHR12231">
    <property type="entry name" value="CTX-RELATED TYPE I TRANSMEMBRANE PROTEIN"/>
    <property type="match status" value="1"/>
</dbReference>
<dbReference type="SMART" id="SM00409">
    <property type="entry name" value="IG"/>
    <property type="match status" value="3"/>
</dbReference>
<dbReference type="Gene3D" id="2.60.40.10">
    <property type="entry name" value="Immunoglobulins"/>
    <property type="match status" value="3"/>
</dbReference>
<dbReference type="PROSITE" id="PS50835">
    <property type="entry name" value="IG_LIKE"/>
    <property type="match status" value="3"/>
</dbReference>
<dbReference type="EMBL" id="JBJJXI010000080">
    <property type="protein sequence ID" value="KAL3395584.1"/>
    <property type="molecule type" value="Genomic_DNA"/>
</dbReference>
<evidence type="ECO:0000313" key="11">
    <source>
        <dbReference type="EMBL" id="KAL3395584.1"/>
    </source>
</evidence>
<accession>A0ABD2WRY8</accession>
<evidence type="ECO:0000256" key="4">
    <source>
        <dbReference type="ARBA" id="ARBA00022737"/>
    </source>
</evidence>
<keyword evidence="4" id="KW-0677">Repeat</keyword>
<organism evidence="11 12">
    <name type="scientific">Trichogramma kaykai</name>
    <dbReference type="NCBI Taxonomy" id="54128"/>
    <lineage>
        <taxon>Eukaryota</taxon>
        <taxon>Metazoa</taxon>
        <taxon>Ecdysozoa</taxon>
        <taxon>Arthropoda</taxon>
        <taxon>Hexapoda</taxon>
        <taxon>Insecta</taxon>
        <taxon>Pterygota</taxon>
        <taxon>Neoptera</taxon>
        <taxon>Endopterygota</taxon>
        <taxon>Hymenoptera</taxon>
        <taxon>Apocrita</taxon>
        <taxon>Proctotrupomorpha</taxon>
        <taxon>Chalcidoidea</taxon>
        <taxon>Trichogrammatidae</taxon>
        <taxon>Trichogramma</taxon>
    </lineage>
</organism>
<feature type="domain" description="Ig-like" evidence="10">
    <location>
        <begin position="31"/>
        <end position="132"/>
    </location>
</feature>
<evidence type="ECO:0000256" key="1">
    <source>
        <dbReference type="ARBA" id="ARBA00004236"/>
    </source>
</evidence>
<dbReference type="Proteomes" id="UP001627154">
    <property type="component" value="Unassembled WGS sequence"/>
</dbReference>
<keyword evidence="8" id="KW-0393">Immunoglobulin domain</keyword>
<feature type="chain" id="PRO_5044755969" description="Ig-like domain-containing protein" evidence="9">
    <location>
        <begin position="29"/>
        <end position="333"/>
    </location>
</feature>